<dbReference type="GO" id="GO:0005654">
    <property type="term" value="C:nucleoplasm"/>
    <property type="evidence" value="ECO:0007669"/>
    <property type="project" value="UniProtKB-ARBA"/>
</dbReference>
<dbReference type="SUPFAM" id="SSF52954">
    <property type="entry name" value="Class II aaRS ABD-related"/>
    <property type="match status" value="1"/>
</dbReference>
<dbReference type="Pfam" id="PF00112">
    <property type="entry name" value="Peptidase_C1"/>
    <property type="match status" value="1"/>
</dbReference>
<dbReference type="PROSITE" id="PS00640">
    <property type="entry name" value="THIOL_PROTEASE_ASN"/>
    <property type="match status" value="1"/>
</dbReference>
<dbReference type="Pfam" id="PF04427">
    <property type="entry name" value="Brix"/>
    <property type="match status" value="1"/>
</dbReference>
<dbReference type="SUPFAM" id="SSF54001">
    <property type="entry name" value="Cysteine proteinases"/>
    <property type="match status" value="1"/>
</dbReference>
<dbReference type="GO" id="GO:0032040">
    <property type="term" value="C:small-subunit processome"/>
    <property type="evidence" value="ECO:0007669"/>
    <property type="project" value="TreeGrafter"/>
</dbReference>
<dbReference type="Gene3D" id="3.90.70.10">
    <property type="entry name" value="Cysteine proteinases"/>
    <property type="match status" value="1"/>
</dbReference>
<proteinExistence type="predicted"/>
<dbReference type="GO" id="GO:0006508">
    <property type="term" value="P:proteolysis"/>
    <property type="evidence" value="ECO:0007669"/>
    <property type="project" value="InterPro"/>
</dbReference>
<comment type="caution">
    <text evidence="2">The sequence shown here is derived from an EMBL/GenBank/DDBJ whole genome shotgun (WGS) entry which is preliminary data.</text>
</comment>
<name>A0A2P6V8C3_9CHLO</name>
<dbReference type="InterPro" id="IPR038765">
    <property type="entry name" value="Papain-like_cys_pep_sf"/>
</dbReference>
<dbReference type="GO" id="GO:0030515">
    <property type="term" value="F:snoRNA binding"/>
    <property type="evidence" value="ECO:0007669"/>
    <property type="project" value="TreeGrafter"/>
</dbReference>
<dbReference type="GO" id="GO:0008234">
    <property type="term" value="F:cysteine-type peptidase activity"/>
    <property type="evidence" value="ECO:0007669"/>
    <property type="project" value="InterPro"/>
</dbReference>
<dbReference type="PRINTS" id="PR00705">
    <property type="entry name" value="PAPAIN"/>
</dbReference>
<reference evidence="2 3" key="1">
    <citation type="journal article" date="2018" name="Plant J.">
        <title>Genome sequences of Chlorella sorokiniana UTEX 1602 and Micractinium conductrix SAG 241.80: implications to maltose excretion by a green alga.</title>
        <authorList>
            <person name="Arriola M.B."/>
            <person name="Velmurugan N."/>
            <person name="Zhang Y."/>
            <person name="Plunkett M.H."/>
            <person name="Hondzo H."/>
            <person name="Barney B.M."/>
        </authorList>
    </citation>
    <scope>NUCLEOTIDE SEQUENCE [LARGE SCALE GENOMIC DNA]</scope>
    <source>
        <strain evidence="2 3">SAG 241.80</strain>
    </source>
</reference>
<dbReference type="InterPro" id="IPR007109">
    <property type="entry name" value="Brix"/>
</dbReference>
<dbReference type="GO" id="GO:0006364">
    <property type="term" value="P:rRNA processing"/>
    <property type="evidence" value="ECO:0007669"/>
    <property type="project" value="InterPro"/>
</dbReference>
<dbReference type="PROSITE" id="PS50833">
    <property type="entry name" value="BRIX"/>
    <property type="match status" value="1"/>
</dbReference>
<dbReference type="GO" id="GO:0042134">
    <property type="term" value="F:rRNA primary transcript binding"/>
    <property type="evidence" value="ECO:0007669"/>
    <property type="project" value="InterPro"/>
</dbReference>
<feature type="domain" description="Brix" evidence="1">
    <location>
        <begin position="83"/>
        <end position="268"/>
    </location>
</feature>
<dbReference type="STRING" id="554055.A0A2P6V8C3"/>
<dbReference type="SMART" id="SM00848">
    <property type="entry name" value="Inhibitor_I29"/>
    <property type="match status" value="1"/>
</dbReference>
<gene>
    <name evidence="2" type="ORF">C2E20_6255</name>
</gene>
<dbReference type="InterPro" id="IPR013201">
    <property type="entry name" value="Prot_inhib_I29"/>
</dbReference>
<dbReference type="FunFam" id="3.40.50.10480:FF:000001">
    <property type="entry name" value="IMP4, U3 small nucleolar ribonucleoprotein"/>
    <property type="match status" value="1"/>
</dbReference>
<dbReference type="InterPro" id="IPR039417">
    <property type="entry name" value="Peptidase_C1A_papain-like"/>
</dbReference>
<dbReference type="GO" id="GO:0042274">
    <property type="term" value="P:ribosomal small subunit biogenesis"/>
    <property type="evidence" value="ECO:0007669"/>
    <property type="project" value="UniProtKB-ARBA"/>
</dbReference>
<dbReference type="InterPro" id="IPR044281">
    <property type="entry name" value="IMP4/RPF1"/>
</dbReference>
<dbReference type="Proteomes" id="UP000239649">
    <property type="component" value="Unassembled WGS sequence"/>
</dbReference>
<protein>
    <submittedName>
        <fullName evidence="2">U3 small nucleolar ribonucleo IMP4</fullName>
    </submittedName>
</protein>
<dbReference type="InterPro" id="IPR000169">
    <property type="entry name" value="Pept_cys_AS"/>
</dbReference>
<sequence>MLRRNARQRKEYLYRKSLEGKELELYEKKRKIRQALEEGKPIPTELRREEADLRKVVELEDDNTAVPRTHVDDEYAHAGERDPKILITTSRDPSSRLVQFAKEVKLLFPNSQRVNRGSMVVGELVESCRNHDYTDLVMVHEHRGEPDGMVVCHLPYGPTAYFGLFNTVLRHDIGDKKQVGTVSEAYPRLIFDRFTSKLGTRVASILKHLFPPPKHDVKRVITFANQSDYISFRHHTYEMPRGEKSVAIKECGPRFEMKLYQIKLGTVDQPHAENEFVLRSYVNSAKRSKLAVVEEEAARPAAAVEAATDALRPSTEPEPPIFPESYTVRYTFSLPYTAKLQPEGIRYPVAFYRDAEGKRTRMDTYDSTTVMITKKDSTFELVPRIDRQNCLASRSGPTAAAGAGNSLDLMSALPDVTGWEFAGEEALAGSATHVWQYTARHAAKTVVYRLHVSADGAATPLRLHMQGREMFSGSHFDEYVVEYSEFSPGRPDASLFKTPDLCKGVAALTVPAGQRTASQLRMAGLVPAVAYRGGHAEYDAFLASHGAARRHASLAEYRRRAALFQGNAALVEVHNVRNASYTMAMNRFGDWSREEFVQLMLPRRARLQRQAAAAASAGSAAASAGGSAAAAAPASSDPSSAALAGGKQHKLRRHELPYAPLVDPAGVPAELSWRGTGGDGLGPMDQATCGSCWAFSAAEAMEGAWWRATGQKVSFSEQQIVDCSWGFVPGDPGSNLGCEGGNHWAAVGHIVDAGGIALTTDYPYKGQDAYCAANTTRRVGKFKGYARVPRYDVAAHREALFSRGPLAISLDASQASFAFYSSGVYREPACEYTPDGLDHDVLLVGYGSSPEGDYWLVKNSWSDHWGDGGYIKIAVDDGACGVTTDTIYAVVDEAALRASAAA</sequence>
<dbReference type="Gene3D" id="3.40.50.10480">
    <property type="entry name" value="Probable brix-domain ribosomal biogenesis protein"/>
    <property type="match status" value="1"/>
</dbReference>
<dbReference type="SMART" id="SM00879">
    <property type="entry name" value="Brix"/>
    <property type="match status" value="1"/>
</dbReference>
<dbReference type="AlphaFoldDB" id="A0A2P6V8C3"/>
<dbReference type="Pfam" id="PF08246">
    <property type="entry name" value="Inhibitor_I29"/>
    <property type="match status" value="1"/>
</dbReference>
<evidence type="ECO:0000259" key="1">
    <source>
        <dbReference type="PROSITE" id="PS50833"/>
    </source>
</evidence>
<dbReference type="SMART" id="SM00645">
    <property type="entry name" value="Pept_C1"/>
    <property type="match status" value="1"/>
</dbReference>
<dbReference type="EMBL" id="LHPF02000020">
    <property type="protein sequence ID" value="PSC70331.1"/>
    <property type="molecule type" value="Genomic_DNA"/>
</dbReference>
<dbReference type="InterPro" id="IPR000668">
    <property type="entry name" value="Peptidase_C1A_C"/>
</dbReference>
<evidence type="ECO:0000313" key="2">
    <source>
        <dbReference type="EMBL" id="PSC70331.1"/>
    </source>
</evidence>
<evidence type="ECO:0000313" key="3">
    <source>
        <dbReference type="Proteomes" id="UP000239649"/>
    </source>
</evidence>
<organism evidence="2 3">
    <name type="scientific">Micractinium conductrix</name>
    <dbReference type="NCBI Taxonomy" id="554055"/>
    <lineage>
        <taxon>Eukaryota</taxon>
        <taxon>Viridiplantae</taxon>
        <taxon>Chlorophyta</taxon>
        <taxon>core chlorophytes</taxon>
        <taxon>Trebouxiophyceae</taxon>
        <taxon>Chlorellales</taxon>
        <taxon>Chlorellaceae</taxon>
        <taxon>Chlorella clade</taxon>
        <taxon>Micractinium</taxon>
    </lineage>
</organism>
<dbReference type="PANTHER" id="PTHR22734:SF2">
    <property type="entry name" value="U3 SMALL NUCLEOLAR RIBONUCLEOPROTEIN PROTEIN IMP4"/>
    <property type="match status" value="1"/>
</dbReference>
<dbReference type="CDD" id="cd02248">
    <property type="entry name" value="Peptidase_C1A"/>
    <property type="match status" value="1"/>
</dbReference>
<accession>A0A2P6V8C3</accession>
<dbReference type="PANTHER" id="PTHR22734">
    <property type="entry name" value="U3 SMALL NUCLEOLAR RIBONUCLEOPROTEIN PROTEIN IMP4"/>
    <property type="match status" value="1"/>
</dbReference>
<dbReference type="GO" id="GO:0034457">
    <property type="term" value="C:Mpp10 complex"/>
    <property type="evidence" value="ECO:0007669"/>
    <property type="project" value="UniProtKB-ARBA"/>
</dbReference>
<dbReference type="PROSITE" id="PS00139">
    <property type="entry name" value="THIOL_PROTEASE_CYS"/>
    <property type="match status" value="1"/>
</dbReference>
<keyword evidence="3" id="KW-1185">Reference proteome</keyword>
<dbReference type="OrthoDB" id="10253204at2759"/>
<dbReference type="InterPro" id="IPR025661">
    <property type="entry name" value="Pept_asp_AS"/>
</dbReference>